<accession>A0AAV4XZA5</accession>
<evidence type="ECO:0000313" key="1">
    <source>
        <dbReference type="EMBL" id="GIZ00422.1"/>
    </source>
</evidence>
<dbReference type="EMBL" id="BPLR01018540">
    <property type="protein sequence ID" value="GIZ00422.1"/>
    <property type="molecule type" value="Genomic_DNA"/>
</dbReference>
<comment type="caution">
    <text evidence="1">The sequence shown here is derived from an EMBL/GenBank/DDBJ whole genome shotgun (WGS) entry which is preliminary data.</text>
</comment>
<proteinExistence type="predicted"/>
<organism evidence="1 2">
    <name type="scientific">Caerostris extrusa</name>
    <name type="common">Bark spider</name>
    <name type="synonym">Caerostris bankana</name>
    <dbReference type="NCBI Taxonomy" id="172846"/>
    <lineage>
        <taxon>Eukaryota</taxon>
        <taxon>Metazoa</taxon>
        <taxon>Ecdysozoa</taxon>
        <taxon>Arthropoda</taxon>
        <taxon>Chelicerata</taxon>
        <taxon>Arachnida</taxon>
        <taxon>Araneae</taxon>
        <taxon>Araneomorphae</taxon>
        <taxon>Entelegynae</taxon>
        <taxon>Araneoidea</taxon>
        <taxon>Araneidae</taxon>
        <taxon>Caerostris</taxon>
    </lineage>
</organism>
<sequence>MNHSGMEISIPKHPRRVKLLNFNDDREASVLTRHLGLAPCQADFVRKNTAKRPNDFTRNEKVVTRQTVEKERRKIVVCSVPLIRNPIYHLFSKTASSPLFPKNRKRQFVHVLLLCFLSAQPRAKVMRLCNSSNFGDGADKIKEGVEGKKLPHPFPSRPYLQLCVACAESLLFFLTIFALEKNGKKNSGILS</sequence>
<evidence type="ECO:0000313" key="2">
    <source>
        <dbReference type="Proteomes" id="UP001054945"/>
    </source>
</evidence>
<dbReference type="Proteomes" id="UP001054945">
    <property type="component" value="Unassembled WGS sequence"/>
</dbReference>
<reference evidence="1 2" key="1">
    <citation type="submission" date="2021-06" db="EMBL/GenBank/DDBJ databases">
        <title>Caerostris extrusa draft genome.</title>
        <authorList>
            <person name="Kono N."/>
            <person name="Arakawa K."/>
        </authorList>
    </citation>
    <scope>NUCLEOTIDE SEQUENCE [LARGE SCALE GENOMIC DNA]</scope>
</reference>
<dbReference type="AlphaFoldDB" id="A0AAV4XZA5"/>
<gene>
    <name evidence="1" type="ORF">CEXT_538991</name>
</gene>
<keyword evidence="2" id="KW-1185">Reference proteome</keyword>
<name>A0AAV4XZA5_CAEEX</name>
<protein>
    <submittedName>
        <fullName evidence="1">Uncharacterized protein</fullName>
    </submittedName>
</protein>